<keyword evidence="2" id="KW-1185">Reference proteome</keyword>
<sequence length="66" mass="7024">MGMSCPPCGPVAPMGILPRLRRRAEYAHAACDPRAPGASLFPSRRGLGPARLLAIYERALLPPSRG</sequence>
<dbReference type="HOGENOM" id="CLU_2831142_0_0_1"/>
<dbReference type="AlphaFoldDB" id="M5G459"/>
<name>M5G459_DACPD</name>
<dbReference type="EMBL" id="JH795859">
    <property type="protein sequence ID" value="EJU03464.1"/>
    <property type="molecule type" value="Genomic_DNA"/>
</dbReference>
<dbReference type="RefSeq" id="XP_040630358.1">
    <property type="nucleotide sequence ID" value="XM_040772205.1"/>
</dbReference>
<dbReference type="GeneID" id="63687267"/>
<dbReference type="Proteomes" id="UP000030653">
    <property type="component" value="Unassembled WGS sequence"/>
</dbReference>
<protein>
    <submittedName>
        <fullName evidence="1">Uncharacterized protein</fullName>
    </submittedName>
</protein>
<evidence type="ECO:0000313" key="2">
    <source>
        <dbReference type="Proteomes" id="UP000030653"/>
    </source>
</evidence>
<reference evidence="1 2" key="1">
    <citation type="journal article" date="2012" name="Science">
        <title>The Paleozoic origin of enzymatic lignin decomposition reconstructed from 31 fungal genomes.</title>
        <authorList>
            <person name="Floudas D."/>
            <person name="Binder M."/>
            <person name="Riley R."/>
            <person name="Barry K."/>
            <person name="Blanchette R.A."/>
            <person name="Henrissat B."/>
            <person name="Martinez A.T."/>
            <person name="Otillar R."/>
            <person name="Spatafora J.W."/>
            <person name="Yadav J.S."/>
            <person name="Aerts A."/>
            <person name="Benoit I."/>
            <person name="Boyd A."/>
            <person name="Carlson A."/>
            <person name="Copeland A."/>
            <person name="Coutinho P.M."/>
            <person name="de Vries R.P."/>
            <person name="Ferreira P."/>
            <person name="Findley K."/>
            <person name="Foster B."/>
            <person name="Gaskell J."/>
            <person name="Glotzer D."/>
            <person name="Gorecki P."/>
            <person name="Heitman J."/>
            <person name="Hesse C."/>
            <person name="Hori C."/>
            <person name="Igarashi K."/>
            <person name="Jurgens J.A."/>
            <person name="Kallen N."/>
            <person name="Kersten P."/>
            <person name="Kohler A."/>
            <person name="Kuees U."/>
            <person name="Kumar T.K.A."/>
            <person name="Kuo A."/>
            <person name="LaButti K."/>
            <person name="Larrondo L.F."/>
            <person name="Lindquist E."/>
            <person name="Ling A."/>
            <person name="Lombard V."/>
            <person name="Lucas S."/>
            <person name="Lundell T."/>
            <person name="Martin R."/>
            <person name="McLaughlin D.J."/>
            <person name="Morgenstern I."/>
            <person name="Morin E."/>
            <person name="Murat C."/>
            <person name="Nagy L.G."/>
            <person name="Nolan M."/>
            <person name="Ohm R.A."/>
            <person name="Patyshakuliyeva A."/>
            <person name="Rokas A."/>
            <person name="Ruiz-Duenas F.J."/>
            <person name="Sabat G."/>
            <person name="Salamov A."/>
            <person name="Samejima M."/>
            <person name="Schmutz J."/>
            <person name="Slot J.C."/>
            <person name="St John F."/>
            <person name="Stenlid J."/>
            <person name="Sun H."/>
            <person name="Sun S."/>
            <person name="Syed K."/>
            <person name="Tsang A."/>
            <person name="Wiebenga A."/>
            <person name="Young D."/>
            <person name="Pisabarro A."/>
            <person name="Eastwood D.C."/>
            <person name="Martin F."/>
            <person name="Cullen D."/>
            <person name="Grigoriev I.V."/>
            <person name="Hibbett D.S."/>
        </authorList>
    </citation>
    <scope>NUCLEOTIDE SEQUENCE [LARGE SCALE GENOMIC DNA]</scope>
    <source>
        <strain evidence="1 2">DJM-731 SS1</strain>
    </source>
</reference>
<gene>
    <name evidence="1" type="ORF">DACRYDRAFT_21048</name>
</gene>
<evidence type="ECO:0000313" key="1">
    <source>
        <dbReference type="EMBL" id="EJU03464.1"/>
    </source>
</evidence>
<organism evidence="1 2">
    <name type="scientific">Dacryopinax primogenitus (strain DJM 731)</name>
    <name type="common">Brown rot fungus</name>
    <dbReference type="NCBI Taxonomy" id="1858805"/>
    <lineage>
        <taxon>Eukaryota</taxon>
        <taxon>Fungi</taxon>
        <taxon>Dikarya</taxon>
        <taxon>Basidiomycota</taxon>
        <taxon>Agaricomycotina</taxon>
        <taxon>Dacrymycetes</taxon>
        <taxon>Dacrymycetales</taxon>
        <taxon>Dacrymycetaceae</taxon>
        <taxon>Dacryopinax</taxon>
    </lineage>
</organism>
<proteinExistence type="predicted"/>
<accession>M5G459</accession>